<organism evidence="1 2">
    <name type="scientific">Corynebacterium mustelae</name>
    <dbReference type="NCBI Taxonomy" id="571915"/>
    <lineage>
        <taxon>Bacteria</taxon>
        <taxon>Bacillati</taxon>
        <taxon>Actinomycetota</taxon>
        <taxon>Actinomycetes</taxon>
        <taxon>Mycobacteriales</taxon>
        <taxon>Corynebacteriaceae</taxon>
        <taxon>Corynebacterium</taxon>
    </lineage>
</organism>
<protein>
    <submittedName>
        <fullName evidence="1">Uncharacterized protein</fullName>
    </submittedName>
</protein>
<reference evidence="2" key="2">
    <citation type="submission" date="2015-05" db="EMBL/GenBank/DDBJ databases">
        <title>Complete genome sequence of Corynebacterium mustelae DSM 45274, isolated from various tissues of a male ferret with lethal sepsis.</title>
        <authorList>
            <person name="Ruckert C."/>
            <person name="Albersmeier A."/>
            <person name="Winkler A."/>
            <person name="Tauch A."/>
        </authorList>
    </citation>
    <scope>NUCLEOTIDE SEQUENCE [LARGE SCALE GENOMIC DNA]</scope>
    <source>
        <strain evidence="2">DSM 45274</strain>
    </source>
</reference>
<dbReference type="STRING" id="571915.CMUST_09645"/>
<dbReference type="KEGG" id="cmv:CMUST_09645"/>
<dbReference type="PATRIC" id="fig|571915.4.peg.2045"/>
<sequence length="123" mass="14077">MTLLDRLVGKTFDNVAIPGYMENNYFHPAPFALWILTFDGPTIRLDWGQSDIQYSEVSTISYEFDVDDVGCSFADVFAIELGDIEEVEIAENNAELKIRTNKGVFAVDAWNLEGFHYYFVPYE</sequence>
<accession>A0A0G3H0G8</accession>
<dbReference type="AlphaFoldDB" id="A0A0G3H0G8"/>
<evidence type="ECO:0000313" key="1">
    <source>
        <dbReference type="EMBL" id="AKK06245.1"/>
    </source>
</evidence>
<gene>
    <name evidence="1" type="ORF">CMUST_09645</name>
</gene>
<dbReference type="RefSeq" id="WP_047262304.1">
    <property type="nucleotide sequence ID" value="NZ_CP011542.1"/>
</dbReference>
<name>A0A0G3H0G8_9CORY</name>
<keyword evidence="2" id="KW-1185">Reference proteome</keyword>
<dbReference type="EMBL" id="CP011542">
    <property type="protein sequence ID" value="AKK06245.1"/>
    <property type="molecule type" value="Genomic_DNA"/>
</dbReference>
<dbReference type="Proteomes" id="UP000035199">
    <property type="component" value="Chromosome"/>
</dbReference>
<evidence type="ECO:0000313" key="2">
    <source>
        <dbReference type="Proteomes" id="UP000035199"/>
    </source>
</evidence>
<reference evidence="1 2" key="1">
    <citation type="journal article" date="2015" name="Genome Announc.">
        <title>Complete Genome Sequence of the Type Strain Corynebacterium mustelae DSM 45274, Isolated from Various Tissues of a Male Ferret with Lethal Sepsis.</title>
        <authorList>
            <person name="Ruckert C."/>
            <person name="Eimer J."/>
            <person name="Winkler A."/>
            <person name="Tauch A."/>
        </authorList>
    </citation>
    <scope>NUCLEOTIDE SEQUENCE [LARGE SCALE GENOMIC DNA]</scope>
    <source>
        <strain evidence="1 2">DSM 45274</strain>
    </source>
</reference>
<proteinExistence type="predicted"/>